<proteinExistence type="predicted"/>
<dbReference type="AlphaFoldDB" id="A0AAU8BLL7"/>
<reference evidence="1" key="1">
    <citation type="submission" date="2023-01" db="EMBL/GenBank/DDBJ databases">
        <title>Vibrio sp. CB1-14 genome sequencing.</title>
        <authorList>
            <person name="Otstavnykh N."/>
            <person name="Isaeva M."/>
            <person name="Meleshko D."/>
        </authorList>
    </citation>
    <scope>NUCLEOTIDE SEQUENCE</scope>
    <source>
        <strain evidence="1">CB1-14</strain>
    </source>
</reference>
<evidence type="ECO:0000313" key="1">
    <source>
        <dbReference type="EMBL" id="XCD17194.1"/>
    </source>
</evidence>
<gene>
    <name evidence="1" type="ORF">PG915_06610</name>
</gene>
<dbReference type="Pfam" id="PF11288">
    <property type="entry name" value="DUF3089"/>
    <property type="match status" value="1"/>
</dbReference>
<protein>
    <submittedName>
        <fullName evidence="1">DUF3089 domain-containing protein</fullName>
    </submittedName>
</protein>
<organism evidence="1">
    <name type="scientific">Vibrio chaetopteri</name>
    <dbReference type="NCBI Taxonomy" id="3016528"/>
    <lineage>
        <taxon>Bacteria</taxon>
        <taxon>Pseudomonadati</taxon>
        <taxon>Pseudomonadota</taxon>
        <taxon>Gammaproteobacteria</taxon>
        <taxon>Vibrionales</taxon>
        <taxon>Vibrionaceae</taxon>
        <taxon>Vibrio</taxon>
    </lineage>
</organism>
<dbReference type="InterPro" id="IPR021440">
    <property type="entry name" value="DUF3089"/>
</dbReference>
<name>A0AAU8BLL7_9VIBR</name>
<sequence>MKKIILLVSVLLVSFIVFVIGPKTILLLLNYPMHDFGDKKITDAPNYALESDWELYGQEPTQDLGVDVFFIHPTGYFRSEHWNSPLLEMSAASHNRSWMMANMAVVFSDFSVYAPKYREASIYAFFDVEGQNGQSALNLAYSDVKAAFYAFLEKTNGRPFIIAGHSQGSAHGIRLLKEIEKSSYSSRLVAAYFPGGIQASMVTELITPLCSKSTETSCYVAWSTYGADYKPNDDELRDPFVCVNPISWIIDGSAEKEEHLGMVTEVGQVSFKVMGDDRVPDYTFTQLSPPISKYTDADCDQGVLRVHIPNPESYKVFSDNDYHNYDYSLFHMDVRENARLRAEQYHEDFNSKARN</sequence>
<dbReference type="InterPro" id="IPR029058">
    <property type="entry name" value="AB_hydrolase_fold"/>
</dbReference>
<dbReference type="KEGG" id="vck:PG915_06610"/>
<accession>A0AAU8BLL7</accession>
<dbReference type="RefSeq" id="WP_353498399.1">
    <property type="nucleotide sequence ID" value="NZ_CP115920.1"/>
</dbReference>
<dbReference type="SUPFAM" id="SSF53474">
    <property type="entry name" value="alpha/beta-Hydrolases"/>
    <property type="match status" value="1"/>
</dbReference>
<dbReference type="EMBL" id="CP115920">
    <property type="protein sequence ID" value="XCD17194.1"/>
    <property type="molecule type" value="Genomic_DNA"/>
</dbReference>